<evidence type="ECO:0000256" key="3">
    <source>
        <dbReference type="ARBA" id="ARBA00020392"/>
    </source>
</evidence>
<sequence length="147" mass="17890">MAYQFKFEKIMTLKEREKDEALSIYNESVKRFEQTAEKLYELMKRKEDLEEYQSRRLSEGLPVQEIRHHQQFIANLQKSIDQYQKMVMNARNHMTFNQEKLLQKNIEVKKYVKIKEKDKIEFLDLLKQDEAKVMDDISIQQFVHRGV</sequence>
<dbReference type="AlphaFoldDB" id="A0A7X0HN99"/>
<evidence type="ECO:0000313" key="12">
    <source>
        <dbReference type="Proteomes" id="UP000531594"/>
    </source>
</evidence>
<keyword evidence="8" id="KW-0653">Protein transport</keyword>
<evidence type="ECO:0000256" key="5">
    <source>
        <dbReference type="ARBA" id="ARBA00022475"/>
    </source>
</evidence>
<evidence type="ECO:0000256" key="2">
    <source>
        <dbReference type="ARBA" id="ARBA00010004"/>
    </source>
</evidence>
<dbReference type="InterPro" id="IPR012823">
    <property type="entry name" value="Flagell_FliJ"/>
</dbReference>
<keyword evidence="11" id="KW-0282">Flagellum</keyword>
<dbReference type="GO" id="GO:0005886">
    <property type="term" value="C:plasma membrane"/>
    <property type="evidence" value="ECO:0007669"/>
    <property type="project" value="UniProtKB-SubCell"/>
</dbReference>
<keyword evidence="11" id="KW-0966">Cell projection</keyword>
<dbReference type="GO" id="GO:0071973">
    <property type="term" value="P:bacterial-type flagellum-dependent cell motility"/>
    <property type="evidence" value="ECO:0007669"/>
    <property type="project" value="InterPro"/>
</dbReference>
<dbReference type="RefSeq" id="WP_184522269.1">
    <property type="nucleotide sequence ID" value="NZ_JACHGK010000001.1"/>
</dbReference>
<evidence type="ECO:0000256" key="10">
    <source>
        <dbReference type="ARBA" id="ARBA00023225"/>
    </source>
</evidence>
<dbReference type="Pfam" id="PF02050">
    <property type="entry name" value="FliJ"/>
    <property type="match status" value="1"/>
</dbReference>
<dbReference type="EMBL" id="JACHGK010000001">
    <property type="protein sequence ID" value="MBB6443844.1"/>
    <property type="molecule type" value="Genomic_DNA"/>
</dbReference>
<dbReference type="GO" id="GO:0015031">
    <property type="term" value="P:protein transport"/>
    <property type="evidence" value="ECO:0007669"/>
    <property type="project" value="UniProtKB-KW"/>
</dbReference>
<comment type="subcellular location">
    <subcellularLocation>
        <location evidence="1">Cell membrane</location>
        <topology evidence="1">Peripheral membrane protein</topology>
        <orientation evidence="1">Cytoplasmic side</orientation>
    </subcellularLocation>
</comment>
<protein>
    <recommendedName>
        <fullName evidence="3">Flagellar FliJ protein</fullName>
    </recommendedName>
</protein>
<dbReference type="GO" id="GO:0044781">
    <property type="term" value="P:bacterial-type flagellum organization"/>
    <property type="evidence" value="ECO:0007669"/>
    <property type="project" value="UniProtKB-KW"/>
</dbReference>
<evidence type="ECO:0000256" key="4">
    <source>
        <dbReference type="ARBA" id="ARBA00022448"/>
    </source>
</evidence>
<dbReference type="InterPro" id="IPR053716">
    <property type="entry name" value="Flag_assembly_chemotaxis_eff"/>
</dbReference>
<evidence type="ECO:0000256" key="8">
    <source>
        <dbReference type="ARBA" id="ARBA00022927"/>
    </source>
</evidence>
<keyword evidence="11" id="KW-0969">Cilium</keyword>
<keyword evidence="9" id="KW-0472">Membrane</keyword>
<dbReference type="Proteomes" id="UP000531594">
    <property type="component" value="Unassembled WGS sequence"/>
</dbReference>
<evidence type="ECO:0000256" key="6">
    <source>
        <dbReference type="ARBA" id="ARBA00022500"/>
    </source>
</evidence>
<accession>A0A7X0HN99</accession>
<organism evidence="11 12">
    <name type="scientific">Bacillus benzoevorans</name>
    <dbReference type="NCBI Taxonomy" id="1456"/>
    <lineage>
        <taxon>Bacteria</taxon>
        <taxon>Bacillati</taxon>
        <taxon>Bacillota</taxon>
        <taxon>Bacilli</taxon>
        <taxon>Bacillales</taxon>
        <taxon>Bacillaceae</taxon>
        <taxon>Bacillus</taxon>
    </lineage>
</organism>
<keyword evidence="10" id="KW-1006">Bacterial flagellum protein export</keyword>
<comment type="similarity">
    <text evidence="2">Belongs to the FliJ family.</text>
</comment>
<dbReference type="NCBIfam" id="TIGR02473">
    <property type="entry name" value="flagell_FliJ"/>
    <property type="match status" value="1"/>
</dbReference>
<proteinExistence type="inferred from homology"/>
<comment type="caution">
    <text evidence="11">The sequence shown here is derived from an EMBL/GenBank/DDBJ whole genome shotgun (WGS) entry which is preliminary data.</text>
</comment>
<reference evidence="11 12" key="1">
    <citation type="submission" date="2020-08" db="EMBL/GenBank/DDBJ databases">
        <title>Genomic Encyclopedia of Type Strains, Phase IV (KMG-IV): sequencing the most valuable type-strain genomes for metagenomic binning, comparative biology and taxonomic classification.</title>
        <authorList>
            <person name="Goeker M."/>
        </authorList>
    </citation>
    <scope>NUCLEOTIDE SEQUENCE [LARGE SCALE GENOMIC DNA]</scope>
    <source>
        <strain evidence="11 12">DSM 5391</strain>
    </source>
</reference>
<dbReference type="GO" id="GO:0009288">
    <property type="term" value="C:bacterial-type flagellum"/>
    <property type="evidence" value="ECO:0007669"/>
    <property type="project" value="InterPro"/>
</dbReference>
<evidence type="ECO:0000256" key="9">
    <source>
        <dbReference type="ARBA" id="ARBA00023136"/>
    </source>
</evidence>
<evidence type="ECO:0000256" key="1">
    <source>
        <dbReference type="ARBA" id="ARBA00004413"/>
    </source>
</evidence>
<keyword evidence="7" id="KW-1005">Bacterial flagellum biogenesis</keyword>
<dbReference type="Gene3D" id="1.10.287.1700">
    <property type="match status" value="1"/>
</dbReference>
<evidence type="ECO:0000256" key="7">
    <source>
        <dbReference type="ARBA" id="ARBA00022795"/>
    </source>
</evidence>
<keyword evidence="4" id="KW-0813">Transport</keyword>
<dbReference type="GO" id="GO:0006935">
    <property type="term" value="P:chemotaxis"/>
    <property type="evidence" value="ECO:0007669"/>
    <property type="project" value="UniProtKB-KW"/>
</dbReference>
<keyword evidence="5" id="KW-1003">Cell membrane</keyword>
<keyword evidence="6" id="KW-0145">Chemotaxis</keyword>
<evidence type="ECO:0000313" key="11">
    <source>
        <dbReference type="EMBL" id="MBB6443844.1"/>
    </source>
</evidence>
<gene>
    <name evidence="11" type="ORF">HNR53_000432</name>
</gene>
<name>A0A7X0HN99_9BACI</name>
<keyword evidence="12" id="KW-1185">Reference proteome</keyword>